<evidence type="ECO:0000313" key="3">
    <source>
        <dbReference type="Proteomes" id="UP000003505"/>
    </source>
</evidence>
<keyword evidence="1" id="KW-1133">Transmembrane helix</keyword>
<evidence type="ECO:0000313" key="2">
    <source>
        <dbReference type="EMBL" id="EEX76030.1"/>
    </source>
</evidence>
<reference evidence="2 3" key="1">
    <citation type="submission" date="2009-09" db="EMBL/GenBank/DDBJ databases">
        <authorList>
            <person name="Weinstock G."/>
            <person name="Sodergren E."/>
            <person name="Clifton S."/>
            <person name="Fulton L."/>
            <person name="Fulton B."/>
            <person name="Courtney L."/>
            <person name="Fronick C."/>
            <person name="Harrison M."/>
            <person name="Strong C."/>
            <person name="Farmer C."/>
            <person name="Delahaunty K."/>
            <person name="Markovic C."/>
            <person name="Hall O."/>
            <person name="Minx P."/>
            <person name="Tomlinson C."/>
            <person name="Mitreva M."/>
            <person name="Nelson J."/>
            <person name="Hou S."/>
            <person name="Wollam A."/>
            <person name="Pepin K.H."/>
            <person name="Johnson M."/>
            <person name="Bhonagiri V."/>
            <person name="Nash W.E."/>
            <person name="Warren W."/>
            <person name="Chinwalla A."/>
            <person name="Mardis E.R."/>
            <person name="Wilson R.K."/>
        </authorList>
    </citation>
    <scope>NUCLEOTIDE SEQUENCE [LARGE SCALE GENOMIC DNA]</scope>
    <source>
        <strain evidence="3">ATCC 35185 / DSM 20758 / VPI D19B-28</strain>
    </source>
</reference>
<dbReference type="eggNOG" id="ENOG5032ZGB">
    <property type="taxonomic scope" value="Bacteria"/>
</dbReference>
<accession>C9LYT0</accession>
<dbReference type="AlphaFoldDB" id="C9LYT0"/>
<protein>
    <recommendedName>
        <fullName evidence="4">DUF3290 domain-containing protein</fullName>
    </recommendedName>
</protein>
<keyword evidence="1" id="KW-0812">Transmembrane</keyword>
<dbReference type="EMBL" id="ACKP02000055">
    <property type="protein sequence ID" value="EEX76030.1"/>
    <property type="molecule type" value="Genomic_DNA"/>
</dbReference>
<dbReference type="STRING" id="546271.Selsp_2002"/>
<feature type="transmembrane region" description="Helical" evidence="1">
    <location>
        <begin position="54"/>
        <end position="72"/>
    </location>
</feature>
<proteinExistence type="predicted"/>
<keyword evidence="1" id="KW-0472">Membrane</keyword>
<dbReference type="InterPro" id="IPR021707">
    <property type="entry name" value="DUF3290"/>
</dbReference>
<feature type="transmembrane region" description="Helical" evidence="1">
    <location>
        <begin position="24"/>
        <end position="42"/>
    </location>
</feature>
<comment type="caution">
    <text evidence="2">The sequence shown here is derived from an EMBL/GenBank/DDBJ whole genome shotgun (WGS) entry which is preliminary data.</text>
</comment>
<name>C9LYT0_SELS3</name>
<evidence type="ECO:0008006" key="4">
    <source>
        <dbReference type="Google" id="ProtNLM"/>
    </source>
</evidence>
<sequence length="153" mass="17832">MLFLQFYTYAYIVQHSQINDAVRYGVSFLMLFALLVAIIKYFRNRLVTRYRDLIVILFLAVAFLGGAQWNSFSQTKSDREQTSRMAGFLHNLGEELEVSPEEIRTSSTHLKQGLLVEAEGKYYEITFNGDYTSFKYEETHLMTRDVKIVDKDS</sequence>
<dbReference type="Proteomes" id="UP000003505">
    <property type="component" value="Unassembled WGS sequence"/>
</dbReference>
<organism evidence="2 3">
    <name type="scientific">Selenomonas sputigena (strain ATCC 35185 / DSM 20758 / CCUG 44933 / VPI D19B-28)</name>
    <dbReference type="NCBI Taxonomy" id="546271"/>
    <lineage>
        <taxon>Bacteria</taxon>
        <taxon>Bacillati</taxon>
        <taxon>Bacillota</taxon>
        <taxon>Negativicutes</taxon>
        <taxon>Selenomonadales</taxon>
        <taxon>Selenomonadaceae</taxon>
        <taxon>Selenomonas</taxon>
    </lineage>
</organism>
<gene>
    <name evidence="2" type="ORF">SELSPUOL_02641</name>
</gene>
<evidence type="ECO:0000256" key="1">
    <source>
        <dbReference type="SAM" id="Phobius"/>
    </source>
</evidence>
<dbReference type="Pfam" id="PF11694">
    <property type="entry name" value="DUF3290"/>
    <property type="match status" value="1"/>
</dbReference>